<feature type="transmembrane region" description="Helical" evidence="2">
    <location>
        <begin position="454"/>
        <end position="473"/>
    </location>
</feature>
<dbReference type="EMBL" id="MU005619">
    <property type="protein sequence ID" value="KAF2677741.1"/>
    <property type="molecule type" value="Genomic_DNA"/>
</dbReference>
<dbReference type="AlphaFoldDB" id="A0A6G1IIG5"/>
<feature type="transmembrane region" description="Helical" evidence="2">
    <location>
        <begin position="54"/>
        <end position="76"/>
    </location>
</feature>
<feature type="region of interest" description="Disordered" evidence="1">
    <location>
        <begin position="1"/>
        <end position="40"/>
    </location>
</feature>
<keyword evidence="2" id="KW-0472">Membrane</keyword>
<feature type="transmembrane region" description="Helical" evidence="2">
    <location>
        <begin position="168"/>
        <end position="192"/>
    </location>
</feature>
<gene>
    <name evidence="3" type="ORF">K458DRAFT_436371</name>
</gene>
<feature type="transmembrane region" description="Helical" evidence="2">
    <location>
        <begin position="115"/>
        <end position="137"/>
    </location>
</feature>
<keyword evidence="2" id="KW-1133">Transmembrane helix</keyword>
<evidence type="ECO:0000313" key="3">
    <source>
        <dbReference type="EMBL" id="KAF2677741.1"/>
    </source>
</evidence>
<dbReference type="OrthoDB" id="5381672at2759"/>
<feature type="transmembrane region" description="Helical" evidence="2">
    <location>
        <begin position="493"/>
        <end position="513"/>
    </location>
</feature>
<sequence>MTQNEFEMGNMSSPSQEHSGTPKTTPENEVPIQQSPHSSITAREPTTILLPSRLWPIFVSLVYAALALLSWTFICVMSKRPIRGEKSYYTTQRPSEMGRFATNERYYRAARILQTMVGLLMIPVTNTICSVACVAYMQTGTWRKSLTLRQSMALADQGWTSPRILPHLAILGSLPLYVAFAVTLFGCVFQVLQSVLVEQEHILAGISRGVSYTKVPDLPYLIQPPQYGYGSDGGVLVHQLRGLLETTNSDAYDSNLWGEFGVSGIPTLLDAFKASSWSYQSVMPYVAPLPVTFNSGAYPQPQYAPRLNSTLEYTNPTQDEWERECRNETDSGGFYALYEYDGDYMTFEACMAGDLRATPWSPIRDRQDITETLYFRISYGRGGGDYVKVEANSTLGYFEVPSQLNDNRPGPLLDKDPITKESDQVYTSSYLKREANSSYAGNTTLMQTNSQGPLAMLTLALFGPGSFVASRLSNTSSFIVEPSYYDEDGYPAGYGNCVALMPLSFFFSIYMYGERGCVKDVSSLSEVDIALQVRNFLTSFLISDSDSARGPLEAGLFMANKLWLLESNKYATSRGASLTVHYDDGILTTKPKMSTPTLVIGSVLLGLHVLGLVALTVYAWTMRPWIGSLGADVMVRMGVVYTDVLGTTEGKKNFNNEAGKLPGFIGDENPEGEVGRIRVGAMAGLTRVGVRSIVERTLAGSAADAREGEAASVSPSVETSALEELERPLDRDLAAHGMLGNQEIPVGGAGQESEADAEVLPPLEDMYSADFEGSWQPSSDTLMDSLPWSAQRYNIFQNEGDIQTKQLPECREVGAQLGSRPSAIPDVEWVEGTIHRDVRVEILGIVLGLAMCIPPPTEIG</sequence>
<keyword evidence="2" id="KW-0812">Transmembrane</keyword>
<evidence type="ECO:0000313" key="4">
    <source>
        <dbReference type="Proteomes" id="UP000799291"/>
    </source>
</evidence>
<feature type="region of interest" description="Disordered" evidence="1">
    <location>
        <begin position="704"/>
        <end position="723"/>
    </location>
</feature>
<reference evidence="3" key="1">
    <citation type="journal article" date="2020" name="Stud. Mycol.">
        <title>101 Dothideomycetes genomes: a test case for predicting lifestyles and emergence of pathogens.</title>
        <authorList>
            <person name="Haridas S."/>
            <person name="Albert R."/>
            <person name="Binder M."/>
            <person name="Bloem J."/>
            <person name="Labutti K."/>
            <person name="Salamov A."/>
            <person name="Andreopoulos B."/>
            <person name="Baker S."/>
            <person name="Barry K."/>
            <person name="Bills G."/>
            <person name="Bluhm B."/>
            <person name="Cannon C."/>
            <person name="Castanera R."/>
            <person name="Culley D."/>
            <person name="Daum C."/>
            <person name="Ezra D."/>
            <person name="Gonzalez J."/>
            <person name="Henrissat B."/>
            <person name="Kuo A."/>
            <person name="Liang C."/>
            <person name="Lipzen A."/>
            <person name="Lutzoni F."/>
            <person name="Magnuson J."/>
            <person name="Mondo S."/>
            <person name="Nolan M."/>
            <person name="Ohm R."/>
            <person name="Pangilinan J."/>
            <person name="Park H.-J."/>
            <person name="Ramirez L."/>
            <person name="Alfaro M."/>
            <person name="Sun H."/>
            <person name="Tritt A."/>
            <person name="Yoshinaga Y."/>
            <person name="Zwiers L.-H."/>
            <person name="Turgeon B."/>
            <person name="Goodwin S."/>
            <person name="Spatafora J."/>
            <person name="Crous P."/>
            <person name="Grigoriev I."/>
        </authorList>
    </citation>
    <scope>NUCLEOTIDE SEQUENCE</scope>
    <source>
        <strain evidence="3">CBS 122367</strain>
    </source>
</reference>
<dbReference type="Proteomes" id="UP000799291">
    <property type="component" value="Unassembled WGS sequence"/>
</dbReference>
<protein>
    <submittedName>
        <fullName evidence="3">Uncharacterized protein</fullName>
    </submittedName>
</protein>
<proteinExistence type="predicted"/>
<keyword evidence="4" id="KW-1185">Reference proteome</keyword>
<evidence type="ECO:0000256" key="2">
    <source>
        <dbReference type="SAM" id="Phobius"/>
    </source>
</evidence>
<feature type="transmembrane region" description="Helical" evidence="2">
    <location>
        <begin position="598"/>
        <end position="620"/>
    </location>
</feature>
<organism evidence="3 4">
    <name type="scientific">Lentithecium fluviatile CBS 122367</name>
    <dbReference type="NCBI Taxonomy" id="1168545"/>
    <lineage>
        <taxon>Eukaryota</taxon>
        <taxon>Fungi</taxon>
        <taxon>Dikarya</taxon>
        <taxon>Ascomycota</taxon>
        <taxon>Pezizomycotina</taxon>
        <taxon>Dothideomycetes</taxon>
        <taxon>Pleosporomycetidae</taxon>
        <taxon>Pleosporales</taxon>
        <taxon>Massarineae</taxon>
        <taxon>Lentitheciaceae</taxon>
        <taxon>Lentithecium</taxon>
    </lineage>
</organism>
<accession>A0A6G1IIG5</accession>
<evidence type="ECO:0000256" key="1">
    <source>
        <dbReference type="SAM" id="MobiDB-lite"/>
    </source>
</evidence>
<name>A0A6G1IIG5_9PLEO</name>